<name>A0A6N6JJ83_9RHOB</name>
<evidence type="ECO:0000313" key="1">
    <source>
        <dbReference type="EMBL" id="GFE66194.1"/>
    </source>
</evidence>
<dbReference type="RefSeq" id="WP_159809038.1">
    <property type="nucleotide sequence ID" value="NZ_BLJE01000004.1"/>
</dbReference>
<protein>
    <submittedName>
        <fullName evidence="1">Uncharacterized protein</fullName>
    </submittedName>
</protein>
<reference evidence="1 2" key="1">
    <citation type="submission" date="2019-12" db="EMBL/GenBank/DDBJ databases">
        <title>Litoreibacter badius sp. nov., a novel bacteriochlorophyll a-containing bacterium in the genus Litoreibacter.</title>
        <authorList>
            <person name="Kanamuro M."/>
            <person name="Takabe Y."/>
            <person name="Mori K."/>
            <person name="Takaichi S."/>
            <person name="Hanada S."/>
        </authorList>
    </citation>
    <scope>NUCLEOTIDE SEQUENCE [LARGE SCALE GENOMIC DNA]</scope>
    <source>
        <strain evidence="1 2">K6</strain>
    </source>
</reference>
<accession>A0A6N6JJ83</accession>
<keyword evidence="2" id="KW-1185">Reference proteome</keyword>
<evidence type="ECO:0000313" key="2">
    <source>
        <dbReference type="Proteomes" id="UP000436822"/>
    </source>
</evidence>
<dbReference type="EMBL" id="BLJE01000004">
    <property type="protein sequence ID" value="GFE66194.1"/>
    <property type="molecule type" value="Genomic_DNA"/>
</dbReference>
<sequence length="67" mass="7228">MIKERADIAVVHARPTAGVRMRGVEFASIWLGRTFDGGEKPRRGISKPPAISAAFAFTSKAADMRAV</sequence>
<dbReference type="Proteomes" id="UP000436822">
    <property type="component" value="Unassembled WGS sequence"/>
</dbReference>
<organism evidence="1 2">
    <name type="scientific">Litoreibacter roseus</name>
    <dbReference type="NCBI Taxonomy" id="2601869"/>
    <lineage>
        <taxon>Bacteria</taxon>
        <taxon>Pseudomonadati</taxon>
        <taxon>Pseudomonadota</taxon>
        <taxon>Alphaproteobacteria</taxon>
        <taxon>Rhodobacterales</taxon>
        <taxon>Roseobacteraceae</taxon>
        <taxon>Litoreibacter</taxon>
    </lineage>
</organism>
<proteinExistence type="predicted"/>
<comment type="caution">
    <text evidence="1">The sequence shown here is derived from an EMBL/GenBank/DDBJ whole genome shotgun (WGS) entry which is preliminary data.</text>
</comment>
<gene>
    <name evidence="1" type="ORF">KIN_32680</name>
</gene>
<dbReference type="AlphaFoldDB" id="A0A6N6JJ83"/>